<dbReference type="GO" id="GO:0005524">
    <property type="term" value="F:ATP binding"/>
    <property type="evidence" value="ECO:0007669"/>
    <property type="project" value="UniProtKB-KW"/>
</dbReference>
<evidence type="ECO:0000256" key="6">
    <source>
        <dbReference type="ARBA" id="ARBA00022679"/>
    </source>
</evidence>
<dbReference type="AlphaFoldDB" id="A0A1G7UND1"/>
<reference evidence="14" key="1">
    <citation type="submission" date="2016-10" db="EMBL/GenBank/DDBJ databases">
        <authorList>
            <person name="Varghese N."/>
            <person name="Submissions S."/>
        </authorList>
    </citation>
    <scope>NUCLEOTIDE SEQUENCE [LARGE SCALE GENOMIC DNA]</scope>
    <source>
        <strain evidence="14">930I</strain>
    </source>
</reference>
<dbReference type="SUPFAM" id="SSF52540">
    <property type="entry name" value="P-loop containing nucleoside triphosphate hydrolases"/>
    <property type="match status" value="1"/>
</dbReference>
<dbReference type="PRINTS" id="PR00988">
    <property type="entry name" value="URIDINKINASE"/>
</dbReference>
<dbReference type="Proteomes" id="UP000217076">
    <property type="component" value="Unassembled WGS sequence"/>
</dbReference>
<accession>A0A1G7UND1</accession>
<keyword evidence="4" id="KW-0602">Photosynthesis</keyword>
<dbReference type="Gene3D" id="3.40.50.300">
    <property type="entry name" value="P-loop containing nucleotide triphosphate hydrolases"/>
    <property type="match status" value="1"/>
</dbReference>
<dbReference type="EC" id="2.7.1.19" evidence="3"/>
<evidence type="ECO:0000313" key="13">
    <source>
        <dbReference type="EMBL" id="SDG48987.1"/>
    </source>
</evidence>
<dbReference type="RefSeq" id="WP_092614495.1">
    <property type="nucleotide sequence ID" value="NZ_FNCV01000001.1"/>
</dbReference>
<dbReference type="GO" id="GO:0019253">
    <property type="term" value="P:reductive pentose-phosphate cycle"/>
    <property type="evidence" value="ECO:0007669"/>
    <property type="project" value="UniProtKB-KW"/>
</dbReference>
<evidence type="ECO:0000256" key="7">
    <source>
        <dbReference type="ARBA" id="ARBA00022741"/>
    </source>
</evidence>
<keyword evidence="7" id="KW-0547">Nucleotide-binding</keyword>
<keyword evidence="5" id="KW-0113">Calvin cycle</keyword>
<proteinExistence type="inferred from homology"/>
<dbReference type="PROSITE" id="PS00567">
    <property type="entry name" value="PHOSPHORIBULOKINASE"/>
    <property type="match status" value="1"/>
</dbReference>
<evidence type="ECO:0000256" key="3">
    <source>
        <dbReference type="ARBA" id="ARBA00012042"/>
    </source>
</evidence>
<evidence type="ECO:0000256" key="4">
    <source>
        <dbReference type="ARBA" id="ARBA00022531"/>
    </source>
</evidence>
<evidence type="ECO:0000256" key="5">
    <source>
        <dbReference type="ARBA" id="ARBA00022567"/>
    </source>
</evidence>
<dbReference type="InterPro" id="IPR027417">
    <property type="entry name" value="P-loop_NTPase"/>
</dbReference>
<feature type="domain" description="Phosphoribulokinase/uridine kinase" evidence="12">
    <location>
        <begin position="12"/>
        <end position="186"/>
    </location>
</feature>
<keyword evidence="8 13" id="KW-0418">Kinase</keyword>
<evidence type="ECO:0000256" key="9">
    <source>
        <dbReference type="ARBA" id="ARBA00022840"/>
    </source>
</evidence>
<sequence>MPKNRKLDRPVILGIVGDSAAGKSTLTAGIANVLGADRVATICTDDYHAYDRKERAANGLSALDPRCNHVDILEQHIRLLRDGHPILKPIYNHSTGTLDRPEYVEPKEYIILEGLLGYSTRAMRDCYDVKVYLEPEEDLRVAWKIHRDTTKRGYTEEQVIKQLEHRVHDSEHFIRPQRTFADMVVSFYRPEGQGEETGAKLNVRHTLRPTLPHPDLTPIVEGSKHGIRLELARDTDGKPVDVLDISGEVDDRRAMAMEDLVWNLIPEASHLRDNLGRFTDVNNTQATSHPLALSQLLITYHLVKAALGHYAV</sequence>
<comment type="similarity">
    <text evidence="2">Belongs to the phosphoribulokinase family.</text>
</comment>
<gene>
    <name evidence="13" type="ORF">SAMN05421742_101382</name>
</gene>
<comment type="catalytic activity">
    <reaction evidence="11">
        <text>D-ribulose 5-phosphate + ATP = D-ribulose 1,5-bisphosphate + ADP + H(+)</text>
        <dbReference type="Rhea" id="RHEA:19365"/>
        <dbReference type="ChEBI" id="CHEBI:15378"/>
        <dbReference type="ChEBI" id="CHEBI:30616"/>
        <dbReference type="ChEBI" id="CHEBI:57870"/>
        <dbReference type="ChEBI" id="CHEBI:58121"/>
        <dbReference type="ChEBI" id="CHEBI:456216"/>
        <dbReference type="EC" id="2.7.1.19"/>
    </reaction>
</comment>
<evidence type="ECO:0000256" key="2">
    <source>
        <dbReference type="ARBA" id="ARBA00009719"/>
    </source>
</evidence>
<dbReference type="STRING" id="83401.SAMN05421742_101382"/>
<evidence type="ECO:0000313" key="14">
    <source>
        <dbReference type="Proteomes" id="UP000217076"/>
    </source>
</evidence>
<keyword evidence="14" id="KW-1185">Reference proteome</keyword>
<dbReference type="EMBL" id="FNCV01000001">
    <property type="protein sequence ID" value="SDG48987.1"/>
    <property type="molecule type" value="Genomic_DNA"/>
</dbReference>
<evidence type="ECO:0000256" key="8">
    <source>
        <dbReference type="ARBA" id="ARBA00022777"/>
    </source>
</evidence>
<keyword evidence="6" id="KW-0808">Transferase</keyword>
<dbReference type="Pfam" id="PF00485">
    <property type="entry name" value="PRK"/>
    <property type="match status" value="1"/>
</dbReference>
<dbReference type="InterPro" id="IPR006082">
    <property type="entry name" value="PRK"/>
</dbReference>
<dbReference type="InterPro" id="IPR006083">
    <property type="entry name" value="PRK/URK"/>
</dbReference>
<evidence type="ECO:0000259" key="12">
    <source>
        <dbReference type="Pfam" id="PF00485"/>
    </source>
</evidence>
<dbReference type="OrthoDB" id="9773443at2"/>
<dbReference type="GO" id="GO:0008974">
    <property type="term" value="F:phosphoribulokinase activity"/>
    <property type="evidence" value="ECO:0007669"/>
    <property type="project" value="UniProtKB-EC"/>
</dbReference>
<name>A0A1G7UND1_9PROT</name>
<evidence type="ECO:0000256" key="1">
    <source>
        <dbReference type="ARBA" id="ARBA00005215"/>
    </source>
</evidence>
<organism evidence="13 14">
    <name type="scientific">Roseospirillum parvum</name>
    <dbReference type="NCBI Taxonomy" id="83401"/>
    <lineage>
        <taxon>Bacteria</taxon>
        <taxon>Pseudomonadati</taxon>
        <taxon>Pseudomonadota</taxon>
        <taxon>Alphaproteobacteria</taxon>
        <taxon>Rhodospirillales</taxon>
        <taxon>Rhodospirillaceae</taxon>
        <taxon>Roseospirillum</taxon>
    </lineage>
</organism>
<evidence type="ECO:0000256" key="11">
    <source>
        <dbReference type="ARBA" id="ARBA00047663"/>
    </source>
</evidence>
<comment type="pathway">
    <text evidence="1">Carbohydrate biosynthesis; Calvin cycle.</text>
</comment>
<dbReference type="NCBIfam" id="NF005655">
    <property type="entry name" value="PRK07429.1"/>
    <property type="match status" value="1"/>
</dbReference>
<protein>
    <recommendedName>
        <fullName evidence="3">phosphoribulokinase</fullName>
        <ecNumber evidence="3">2.7.1.19</ecNumber>
    </recommendedName>
    <alternativeName>
        <fullName evidence="10">Phosphopentokinase</fullName>
    </alternativeName>
</protein>
<keyword evidence="9" id="KW-0067">ATP-binding</keyword>
<dbReference type="PANTHER" id="PTHR10285">
    <property type="entry name" value="URIDINE KINASE"/>
    <property type="match status" value="1"/>
</dbReference>
<evidence type="ECO:0000256" key="10">
    <source>
        <dbReference type="ARBA" id="ARBA00031382"/>
    </source>
</evidence>